<feature type="compositionally biased region" description="Low complexity" evidence="1">
    <location>
        <begin position="24"/>
        <end position="38"/>
    </location>
</feature>
<evidence type="ECO:0000313" key="2">
    <source>
        <dbReference type="EMBL" id="KAH6597822.1"/>
    </source>
</evidence>
<dbReference type="PROSITE" id="PS50096">
    <property type="entry name" value="IQ"/>
    <property type="match status" value="1"/>
</dbReference>
<protein>
    <recommendedName>
        <fullName evidence="4">Sfi1 spindle body domain-containing protein</fullName>
    </recommendedName>
</protein>
<feature type="region of interest" description="Disordered" evidence="1">
    <location>
        <begin position="999"/>
        <end position="1020"/>
    </location>
</feature>
<evidence type="ECO:0000256" key="1">
    <source>
        <dbReference type="SAM" id="MobiDB-lite"/>
    </source>
</evidence>
<reference evidence="2 3" key="1">
    <citation type="submission" date="2021-02" db="EMBL/GenBank/DDBJ databases">
        <title>Variation within the Batrachochytrium salamandrivorans European outbreak.</title>
        <authorList>
            <person name="Kelly M."/>
            <person name="Pasmans F."/>
            <person name="Shea T.P."/>
            <person name="Munoz J.F."/>
            <person name="Carranza S."/>
            <person name="Cuomo C.A."/>
            <person name="Martel A."/>
        </authorList>
    </citation>
    <scope>NUCLEOTIDE SEQUENCE [LARGE SCALE GENOMIC DNA]</scope>
    <source>
        <strain evidence="2 3">AMFP18/2</strain>
    </source>
</reference>
<comment type="caution">
    <text evidence="2">The sequence shown here is derived from an EMBL/GenBank/DDBJ whole genome shotgun (WGS) entry which is preliminary data.</text>
</comment>
<dbReference type="PANTHER" id="PTHR22028">
    <property type="entry name" value="SFI1 SPINDLE BODY DOMAIN-CONTAINING PROTEIN-RELATED"/>
    <property type="match status" value="1"/>
</dbReference>
<organism evidence="2 3">
    <name type="scientific">Batrachochytrium salamandrivorans</name>
    <dbReference type="NCBI Taxonomy" id="1357716"/>
    <lineage>
        <taxon>Eukaryota</taxon>
        <taxon>Fungi</taxon>
        <taxon>Fungi incertae sedis</taxon>
        <taxon>Chytridiomycota</taxon>
        <taxon>Chytridiomycota incertae sedis</taxon>
        <taxon>Chytridiomycetes</taxon>
        <taxon>Rhizophydiales</taxon>
        <taxon>Rhizophydiales incertae sedis</taxon>
        <taxon>Batrachochytrium</taxon>
    </lineage>
</organism>
<name>A0ABQ8FGJ3_9FUNG</name>
<feature type="compositionally biased region" description="Pro residues" evidence="1">
    <location>
        <begin position="1008"/>
        <end position="1018"/>
    </location>
</feature>
<dbReference type="EMBL" id="JAFCIX010000127">
    <property type="protein sequence ID" value="KAH6597822.1"/>
    <property type="molecule type" value="Genomic_DNA"/>
</dbReference>
<proteinExistence type="predicted"/>
<keyword evidence="3" id="KW-1185">Reference proteome</keyword>
<gene>
    <name evidence="2" type="ORF">BASA50_004167</name>
</gene>
<accession>A0ABQ8FGJ3</accession>
<dbReference type="InterPro" id="IPR052270">
    <property type="entry name" value="CACF_protein"/>
</dbReference>
<dbReference type="Proteomes" id="UP001648503">
    <property type="component" value="Unassembled WGS sequence"/>
</dbReference>
<sequence>MRNNTCKIPLHRSSKRSTGLAHPSIKSSSQFSSSQLSSEYEQDHSFPVHYAACPDPTGGIPKTPLADGSITHVMKMGVDGHDNMDGNAVSQNMEAVQSTTNDSQGFITFDDTRYQPIVLFCAKQWRLHTLANRMQVLTKIRLQKQVFVRWRIRMAMCLAPSRQIWVAKSSDHDDWRANIRADVYYKYKLYGNIWMAWVAYVKDQKAHRFLEMRAVKLDTQTKTRRALSSWLVYHQHRKTRRSMNSAAQQKLKQFSLAQRFQAWRAYFRRRRLEMCHNELAHQVYIQRLWSHSIQRWRRRVEAGRATRYSESMADLFSRRRILKSTLFRWISQHRSSEDRATKEYLALSFRRKYECLRMRVIRLLKAAIILRKTAETRGNRLILKAKMRKWHNLAVQTIEFRENAMLVPGAKHHGRGMMYRAVHRWRAATSSRIATRKLEQLSVEHYRVSLLIRCLRTLRLMSLRAWQNAKLLDTAVSWERKVSLSKIWLTWTCAKTYVSNERTKLEKALQHRKTALIRCGWVILKENLQKSHKKQIQLAKIQSIFRTFLLRKRLICMRQQRMRWRLAMAHYGRIVIQRHLLAWNMYTQECNIVRHKVNSFQCSSGAAALIRGFRLWRDRFLKIQDSNEIVDSVRRLHEISYVQKIMSAWVVWTHRRMIDKRKEEIKYHSWTNSKEMGLICKYMKRWRHAYIKNMHLVSLERSAEAVYREKYQRNAWCLWHRYHKHIVWLRITEDAQLKFRRSHLLRYAFRVWSCLRSDWSRIYYSRHIHPIAFWGMVLLRKSFTAWRVEAEQQKSIAARLKDARDWHTRELVRFGLQSWLKVETQQIQESMGHVVLNFQPPWTDQQYSLARKYGRRWRINVLRIVRKLSYSQSHALHRRRFLESGDQYFGHQLLLLPSSSSSTPALLNPAVYASSVPEVGLEKPSEPGNARYDISGVSSIIKHRTRPKPREPDFLFDASTCSFVRTKSLKNVDLPLPEVVRPVHSLIKFTDLDTLVNPPCDYHEGSPNPEPSIPPPSPLTSSELKKIENTLSRYELEHSAYLQSVAHLEVLEMAMQRYLDGDQEAIYQPGLESGTILDLFDKIKHLKQTTLSFEKEVQTMQTTVSKLVKRIKDTAPCIHID</sequence>
<evidence type="ECO:0000313" key="3">
    <source>
        <dbReference type="Proteomes" id="UP001648503"/>
    </source>
</evidence>
<feature type="region of interest" description="Disordered" evidence="1">
    <location>
        <begin position="1"/>
        <end position="38"/>
    </location>
</feature>
<dbReference type="PANTHER" id="PTHR22028:SF9">
    <property type="entry name" value="SFI1 SPINDLE BODY DOMAIN-CONTAINING PROTEIN"/>
    <property type="match status" value="1"/>
</dbReference>
<evidence type="ECO:0008006" key="4">
    <source>
        <dbReference type="Google" id="ProtNLM"/>
    </source>
</evidence>